<dbReference type="AlphaFoldDB" id="A0A023DIY5"/>
<evidence type="ECO:0000259" key="3">
    <source>
        <dbReference type="PROSITE" id="PS51186"/>
    </source>
</evidence>
<dbReference type="Gene3D" id="3.40.630.30">
    <property type="match status" value="1"/>
</dbReference>
<dbReference type="PANTHER" id="PTHR43072">
    <property type="entry name" value="N-ACETYLTRANSFERASE"/>
    <property type="match status" value="1"/>
</dbReference>
<proteinExistence type="predicted"/>
<evidence type="ECO:0000256" key="2">
    <source>
        <dbReference type="ARBA" id="ARBA00023315"/>
    </source>
</evidence>
<organism evidence="4 5">
    <name type="scientific">Parageobacillus caldoxylosilyticus NBRC 107762</name>
    <dbReference type="NCBI Taxonomy" id="1220594"/>
    <lineage>
        <taxon>Bacteria</taxon>
        <taxon>Bacillati</taxon>
        <taxon>Bacillota</taxon>
        <taxon>Bacilli</taxon>
        <taxon>Bacillales</taxon>
        <taxon>Anoxybacillaceae</taxon>
        <taxon>Saccharococcus</taxon>
    </lineage>
</organism>
<dbReference type="OrthoDB" id="9798006at2"/>
<dbReference type="PANTHER" id="PTHR43072:SF23">
    <property type="entry name" value="UPF0039 PROTEIN C11D3.02C"/>
    <property type="match status" value="1"/>
</dbReference>
<comment type="caution">
    <text evidence="4">The sequence shown here is derived from an EMBL/GenBank/DDBJ whole genome shotgun (WGS) entry which is preliminary data.</text>
</comment>
<keyword evidence="2" id="KW-0012">Acyltransferase</keyword>
<evidence type="ECO:0000313" key="5">
    <source>
        <dbReference type="Proteomes" id="UP000023561"/>
    </source>
</evidence>
<dbReference type="EMBL" id="BAWO01000060">
    <property type="protein sequence ID" value="GAJ41217.1"/>
    <property type="molecule type" value="Genomic_DNA"/>
</dbReference>
<dbReference type="CDD" id="cd04301">
    <property type="entry name" value="NAT_SF"/>
    <property type="match status" value="1"/>
</dbReference>
<dbReference type="SUPFAM" id="SSF55729">
    <property type="entry name" value="Acyl-CoA N-acyltransferases (Nat)"/>
    <property type="match status" value="1"/>
</dbReference>
<name>A0A023DIY5_9BACL</name>
<dbReference type="InterPro" id="IPR016181">
    <property type="entry name" value="Acyl_CoA_acyltransferase"/>
</dbReference>
<dbReference type="RefSeq" id="WP_042411257.1">
    <property type="nucleotide sequence ID" value="NZ_BAWO01000060.1"/>
</dbReference>
<gene>
    <name evidence="4" type="ORF">GCA01S_060_00320</name>
</gene>
<dbReference type="Proteomes" id="UP000023561">
    <property type="component" value="Unassembled WGS sequence"/>
</dbReference>
<evidence type="ECO:0000256" key="1">
    <source>
        <dbReference type="ARBA" id="ARBA00022679"/>
    </source>
</evidence>
<dbReference type="InterPro" id="IPR000182">
    <property type="entry name" value="GNAT_dom"/>
</dbReference>
<dbReference type="GO" id="GO:0016747">
    <property type="term" value="F:acyltransferase activity, transferring groups other than amino-acyl groups"/>
    <property type="evidence" value="ECO:0007669"/>
    <property type="project" value="InterPro"/>
</dbReference>
<dbReference type="Pfam" id="PF13420">
    <property type="entry name" value="Acetyltransf_4"/>
    <property type="match status" value="1"/>
</dbReference>
<reference evidence="4 5" key="1">
    <citation type="submission" date="2014-04" db="EMBL/GenBank/DDBJ databases">
        <title>Whole genome shotgun sequence of Geobacillus caldoxylosilyticus NBRC 107762.</title>
        <authorList>
            <person name="Hosoyama A."/>
            <person name="Hosoyama Y."/>
            <person name="Katano-Makiyama Y."/>
            <person name="Tsuchikane K."/>
            <person name="Ohji S."/>
            <person name="Ichikawa N."/>
            <person name="Yamazoe A."/>
            <person name="Fujita N."/>
        </authorList>
    </citation>
    <scope>NUCLEOTIDE SEQUENCE [LARGE SCALE GENOMIC DNA]</scope>
    <source>
        <strain evidence="4 5">NBRC 107762</strain>
    </source>
</reference>
<feature type="domain" description="N-acetyltransferase" evidence="3">
    <location>
        <begin position="1"/>
        <end position="154"/>
    </location>
</feature>
<sequence>MIIRSFRKEDWLQVKEIYEQGIATGQATFETTAPSLEKCKSTIVANLCLVAEDEEGIQGWCKISKVSDRCVYEGVGEISVYVRDVSRGKGVGKQLLQAIIKESEEKGFWTLTAGIFPENIPSLRLHQSVGFRRVGIRQRIGKLNGVWRDVVLLERRSQIVGID</sequence>
<keyword evidence="5" id="KW-1185">Reference proteome</keyword>
<accession>A0A023DIY5</accession>
<protein>
    <recommendedName>
        <fullName evidence="3">N-acetyltransferase domain-containing protein</fullName>
    </recommendedName>
</protein>
<evidence type="ECO:0000313" key="4">
    <source>
        <dbReference type="EMBL" id="GAJ41217.1"/>
    </source>
</evidence>
<keyword evidence="1" id="KW-0808">Transferase</keyword>
<dbReference type="PROSITE" id="PS51186">
    <property type="entry name" value="GNAT"/>
    <property type="match status" value="1"/>
</dbReference>